<keyword evidence="3" id="KW-0223">Dioxygenase</keyword>
<evidence type="ECO:0000313" key="3">
    <source>
        <dbReference type="EMBL" id="RAW15464.1"/>
    </source>
</evidence>
<comment type="caution">
    <text evidence="3">The sequence shown here is derived from an EMBL/GenBank/DDBJ whole genome shotgun (WGS) entry which is preliminary data.</text>
</comment>
<keyword evidence="4" id="KW-1185">Reference proteome</keyword>
<evidence type="ECO:0000256" key="1">
    <source>
        <dbReference type="SAM" id="MobiDB-lite"/>
    </source>
</evidence>
<dbReference type="Pfam" id="PF02900">
    <property type="entry name" value="LigB"/>
    <property type="match status" value="1"/>
</dbReference>
<dbReference type="Gene3D" id="3.40.830.10">
    <property type="entry name" value="LigB-like"/>
    <property type="match status" value="1"/>
</dbReference>
<keyword evidence="3" id="KW-0560">Oxidoreductase</keyword>
<dbReference type="SUPFAM" id="SSF53213">
    <property type="entry name" value="LigB-like"/>
    <property type="match status" value="1"/>
</dbReference>
<protein>
    <submittedName>
        <fullName evidence="3">2,3-dihydroxyphenylpropionate 1,2-dioxygenase</fullName>
    </submittedName>
</protein>
<evidence type="ECO:0000313" key="4">
    <source>
        <dbReference type="Proteomes" id="UP000250462"/>
    </source>
</evidence>
<sequence>MNQPRHASQPSRSGSEDMETGAGAGRVVGAFTTSHSPGITGFPERAEPEQRSAVEGAFGDVRDRIEKLAPDAVIAVSVEHFTNFFLGNLPAFAIGTAASYLGPVTKEMGEFLGVPQHHYPGHAALGDHLYRFALEADFDPALVEGGLAFDENFCVPLKHLDPESTLPLVPVIVNGVNPPWPTARRCYDFGRMIRAAVEAQSSAQRVVVLGTGGLSHWVGMPESGQVNEEFDRDFLARLESGERSRLIDYTQEQIDAAGNGAHEIRTWLVAAGAAGVPFDTLVYEPVPAWLTGTAVAAARL</sequence>
<accession>A0A329QSV8</accession>
<dbReference type="GO" id="GO:0008198">
    <property type="term" value="F:ferrous iron binding"/>
    <property type="evidence" value="ECO:0007669"/>
    <property type="project" value="InterPro"/>
</dbReference>
<feature type="compositionally biased region" description="Polar residues" evidence="1">
    <location>
        <begin position="1"/>
        <end position="13"/>
    </location>
</feature>
<name>A0A329QSV8_9ACTN</name>
<dbReference type="GO" id="GO:0016702">
    <property type="term" value="F:oxidoreductase activity, acting on single donors with incorporation of molecular oxygen, incorporation of two atoms of oxygen"/>
    <property type="evidence" value="ECO:0007669"/>
    <property type="project" value="UniProtKB-ARBA"/>
</dbReference>
<organism evidence="3 4">
    <name type="scientific">Phytoactinopolyspora halophila</name>
    <dbReference type="NCBI Taxonomy" id="1981511"/>
    <lineage>
        <taxon>Bacteria</taxon>
        <taxon>Bacillati</taxon>
        <taxon>Actinomycetota</taxon>
        <taxon>Actinomycetes</taxon>
        <taxon>Jiangellales</taxon>
        <taxon>Jiangellaceae</taxon>
        <taxon>Phytoactinopolyspora</taxon>
    </lineage>
</organism>
<proteinExistence type="predicted"/>
<dbReference type="EMBL" id="QMIG01000006">
    <property type="protein sequence ID" value="RAW15464.1"/>
    <property type="molecule type" value="Genomic_DNA"/>
</dbReference>
<feature type="region of interest" description="Disordered" evidence="1">
    <location>
        <begin position="1"/>
        <end position="50"/>
    </location>
</feature>
<reference evidence="3 4" key="1">
    <citation type="submission" date="2018-06" db="EMBL/GenBank/DDBJ databases">
        <title>Phytoactinopolyspora halophila sp. nov., a novel halophilic actinomycete isolated from a saline soil in China.</title>
        <authorList>
            <person name="Tang S.-K."/>
        </authorList>
    </citation>
    <scope>NUCLEOTIDE SEQUENCE [LARGE SCALE GENOMIC DNA]</scope>
    <source>
        <strain evidence="3 4">YIM 96934</strain>
    </source>
</reference>
<dbReference type="Proteomes" id="UP000250462">
    <property type="component" value="Unassembled WGS sequence"/>
</dbReference>
<evidence type="ECO:0000259" key="2">
    <source>
        <dbReference type="Pfam" id="PF02900"/>
    </source>
</evidence>
<feature type="domain" description="Extradiol ring-cleavage dioxygenase class III enzyme subunit B" evidence="2">
    <location>
        <begin position="30"/>
        <end position="289"/>
    </location>
</feature>
<dbReference type="AlphaFoldDB" id="A0A329QSV8"/>
<dbReference type="InterPro" id="IPR004183">
    <property type="entry name" value="Xdiol_dOase_suB"/>
</dbReference>
<dbReference type="CDD" id="cd07359">
    <property type="entry name" value="PCA_45_Doxase_B_like"/>
    <property type="match status" value="1"/>
</dbReference>
<gene>
    <name evidence="3" type="ORF">DPM12_09480</name>
</gene>